<comment type="subunit">
    <text evidence="13">Intermediate chain of the cytoplasmic dynein complex 2, a multisubunit complex, composed at least of eleven different proteins. The cytoplasmic dynein 2 complex consists of two catalytic heavy chains (HCs) and a number of non-catalytic subunits presented by intermediate chains (ICs), light intermediate chains (LICs) and light chains (LCs). Among them, a heavy chain (DYNC2H1), two intermediate chains (DYNC2I2 and DYNC2I1), a light intermediate chain (DYNC2LI1), and a light chain (DYNLT2B) are unique to the cytoplasmic dynein complex 2, but a subset of the light chains are also shared by dynein-1 and dynein-2 complexes. Interacts with DYNC2I2; their C-terminal domains each bind a copy of the heavy chain, and their extended N-terminal regions are held together by an array of light chain dimers. Interacts with DYNLT2B. Interacts (via the N-terminal half) with DYNLT2B-DYNLT1 dimer or with DYNLT2B-DYNLT3 dimer; this interaction is crucial for retrograde trafficking of ciliary proteins.</text>
</comment>
<evidence type="ECO:0000256" key="14">
    <source>
        <dbReference type="ARBA" id="ARBA00072501"/>
    </source>
</evidence>
<keyword evidence="11" id="KW-0966">Cell projection</keyword>
<dbReference type="GO" id="GO:0045503">
    <property type="term" value="F:dynein light chain binding"/>
    <property type="evidence" value="ECO:0007669"/>
    <property type="project" value="Ensembl"/>
</dbReference>
<dbReference type="SUPFAM" id="SSF50978">
    <property type="entry name" value="WD40 repeat-like"/>
    <property type="match status" value="1"/>
</dbReference>
<dbReference type="InterPro" id="IPR036322">
    <property type="entry name" value="WD40_repeat_dom_sf"/>
</dbReference>
<dbReference type="GO" id="GO:0036064">
    <property type="term" value="C:ciliary basal body"/>
    <property type="evidence" value="ECO:0007669"/>
    <property type="project" value="Ensembl"/>
</dbReference>
<protein>
    <recommendedName>
        <fullName evidence="14">Cytoplasmic dynein 2 intermediate chain 1</fullName>
    </recommendedName>
    <alternativeName>
        <fullName evidence="16">Dynein 2 intermediate chain 1</fullName>
    </alternativeName>
    <alternativeName>
        <fullName evidence="15">WD repeat-containing protein 60</fullName>
    </alternativeName>
</protein>
<sequence length="1127" mass="127964">MEPGKRRTKDDTWKADDLRKHLWAAQSSGSKEEKQHRDRKPLRDSEADLADGKEHRSRDPDREAKHRERAAERDGHAAREHPRGDRERDRRKERRRELDAERPHGRGKERERDQEHRARREELRQAAAHHNLLARDRDRNRDQDRPERRRAGSKARIEEREQRDEDSERGDEDRERRYRERKLQYGDSKDNPLKYWLYKEEGERRHRKQKEPDREKKHREKSSTREKREKNSKEKGSSFSDKEGEERHKERRHKEGLPAGEERPRGHAERKERSRREEHRRREPKDGEHRHRGTSLRRDGTGSRHSENLVRTNGKDRDSRRKHGREEGPSMWKLEQRQGNEEAMEIEKEDLDLENAGTDEYTAIFEDDFEDYEDDFEVFDGADDCGADEPKEGEAAEELPPARRREIQEIQKAILAENQRVGELSSKLLEKHSCPECAGGPGPDANSSLSKTPLCGIFVDFATASHRQKNRTQALKQKMRSAKLLRLIDMDFSFTFSLLDLPPVNEYDMYIRNFGKKNTKQAYIQCNEDSVDRDIQTEEVETREVWTQHPGEGAAVSGGSERSGPGDTAIVPKVDTPRLSGFLRAACQVMAVLLEEDRAAAEPGWASQAQDCTLPFSDSCARLGTSLPFLQDRRVLCLHACRAQRRTVVSVHGLPGKASAPLLEHRHVLCVWDVRQPSEPQKVLVCESKVTCCCFSPVKACLLFAGTVHGSVVVWDLREDPRIHLRVTLSGCSWTFRTPTFSTDGVLTSVNHCSPLQAIEPVTGSVCKRQSCVLSPFSTQEETAGLSFHIASLDESGLLNVWVVVELQKADVAGSISDLGLIPGGRIKLVHSAAIQLSDSLSHKDYESWGSVQTLNVKFLPSDPNHFVVGTDVGLVSHGSRRDVRVSPRLFRPQQPGPRPVKVTVIDFSPFEEPVFLAGCSDGSIRLHRLTAECPLLQWDHSTCGRAVTGLQWSLTRPAVFLVQDDTSCVYVWDLLESDLGPVARQPICPDRLVAMTIVGEAEKTRGSFLALVLARASGSIDVQYLRREWATPASDELQRLRLLLREALPPLVLPLEVSCCCSVTQSSLTLCNPMDCSMPGFPVLHQLLERAQTQVHRVGNAIQPFDPLLSPSSPTFNLSRHQGLFQ</sequence>
<dbReference type="GO" id="GO:0031021">
    <property type="term" value="C:interphase microtubule organizing center"/>
    <property type="evidence" value="ECO:0007669"/>
    <property type="project" value="Ensembl"/>
</dbReference>
<keyword evidence="8" id="KW-0970">Cilium biogenesis/degradation</keyword>
<dbReference type="FunFam" id="2.130.10.10:FF:000979">
    <property type="entry name" value="WD repeat domain 60"/>
    <property type="match status" value="1"/>
</dbReference>
<evidence type="ECO:0000313" key="19">
    <source>
        <dbReference type="Proteomes" id="UP000429181"/>
    </source>
</evidence>
<feature type="region of interest" description="Disordered" evidence="17">
    <location>
        <begin position="1"/>
        <end position="356"/>
    </location>
</feature>
<dbReference type="GO" id="GO:0000922">
    <property type="term" value="C:spindle pole"/>
    <property type="evidence" value="ECO:0007669"/>
    <property type="project" value="Ensembl"/>
</dbReference>
<evidence type="ECO:0000256" key="6">
    <source>
        <dbReference type="ARBA" id="ARBA00022574"/>
    </source>
</evidence>
<evidence type="ECO:0000256" key="10">
    <source>
        <dbReference type="ARBA" id="ARBA00023212"/>
    </source>
</evidence>
<dbReference type="Ensembl" id="ENSBIXT00005047021.1">
    <property type="protein sequence ID" value="ENSBIXP00005014163.1"/>
    <property type="gene ID" value="ENSBIXG00005005593.1"/>
</dbReference>
<keyword evidence="9" id="KW-0969">Cilium</keyword>
<evidence type="ECO:0000256" key="1">
    <source>
        <dbReference type="ARBA" id="ARBA00004138"/>
    </source>
</evidence>
<evidence type="ECO:0000256" key="9">
    <source>
        <dbReference type="ARBA" id="ARBA00023069"/>
    </source>
</evidence>
<dbReference type="PANTHER" id="PTHR16022">
    <property type="entry name" value="WD REPEAT DOMAIN 60"/>
    <property type="match status" value="1"/>
</dbReference>
<evidence type="ECO:0000256" key="2">
    <source>
        <dbReference type="ARBA" id="ARBA00004300"/>
    </source>
</evidence>
<dbReference type="GO" id="GO:0005868">
    <property type="term" value="C:cytoplasmic dynein complex"/>
    <property type="evidence" value="ECO:0007669"/>
    <property type="project" value="Ensembl"/>
</dbReference>
<keyword evidence="7" id="KW-0677">Repeat</keyword>
<dbReference type="InterPro" id="IPR001680">
    <property type="entry name" value="WD40_rpt"/>
</dbReference>
<proteinExistence type="inferred from homology"/>
<reference evidence="18" key="2">
    <citation type="submission" date="2025-08" db="UniProtKB">
        <authorList>
            <consortium name="Ensembl"/>
        </authorList>
    </citation>
    <scope>IDENTIFICATION</scope>
</reference>
<gene>
    <name evidence="18" type="primary">DYNC2I1</name>
</gene>
<dbReference type="GO" id="GO:0097546">
    <property type="term" value="C:ciliary base"/>
    <property type="evidence" value="ECO:0007669"/>
    <property type="project" value="Ensembl"/>
</dbReference>
<evidence type="ECO:0000256" key="3">
    <source>
        <dbReference type="ARBA" id="ARBA00006831"/>
    </source>
</evidence>
<evidence type="ECO:0000256" key="16">
    <source>
        <dbReference type="ARBA" id="ARBA00079714"/>
    </source>
</evidence>
<evidence type="ECO:0000256" key="17">
    <source>
        <dbReference type="SAM" id="MobiDB-lite"/>
    </source>
</evidence>
<dbReference type="GeneTree" id="ENSGT00390000013743"/>
<evidence type="ECO:0000256" key="13">
    <source>
        <dbReference type="ARBA" id="ARBA00065897"/>
    </source>
</evidence>
<dbReference type="GO" id="GO:0045504">
    <property type="term" value="F:dynein heavy chain binding"/>
    <property type="evidence" value="ECO:0007669"/>
    <property type="project" value="InterPro"/>
</dbReference>
<keyword evidence="10" id="KW-0206">Cytoskeleton</keyword>
<dbReference type="GO" id="GO:0000242">
    <property type="term" value="C:pericentriolar material"/>
    <property type="evidence" value="ECO:0007669"/>
    <property type="project" value="Ensembl"/>
</dbReference>
<evidence type="ECO:0000256" key="5">
    <source>
        <dbReference type="ARBA" id="ARBA00022553"/>
    </source>
</evidence>
<dbReference type="SMART" id="SM00320">
    <property type="entry name" value="WD40"/>
    <property type="match status" value="3"/>
</dbReference>
<feature type="compositionally biased region" description="Acidic residues" evidence="17">
    <location>
        <begin position="342"/>
        <end position="353"/>
    </location>
</feature>
<evidence type="ECO:0000256" key="11">
    <source>
        <dbReference type="ARBA" id="ARBA00023273"/>
    </source>
</evidence>
<keyword evidence="5" id="KW-0597">Phosphoprotein</keyword>
<evidence type="ECO:0000256" key="15">
    <source>
        <dbReference type="ARBA" id="ARBA00075740"/>
    </source>
</evidence>
<evidence type="ECO:0000256" key="12">
    <source>
        <dbReference type="ARBA" id="ARBA00058820"/>
    </source>
</evidence>
<dbReference type="AlphaFoldDB" id="A0A4W2GBC5"/>
<dbReference type="GO" id="GO:0060271">
    <property type="term" value="P:cilium assembly"/>
    <property type="evidence" value="ECO:0007669"/>
    <property type="project" value="Ensembl"/>
</dbReference>
<name>A0A4W2GBC5_BOBOX</name>
<feature type="region of interest" description="Disordered" evidence="17">
    <location>
        <begin position="543"/>
        <end position="568"/>
    </location>
</feature>
<dbReference type="InterPro" id="IPR042505">
    <property type="entry name" value="DYNC2I1"/>
</dbReference>
<comment type="function">
    <text evidence="12">Acts as one of several non-catalytic accessory components of the cytoplasmic dynein 2 complex (dynein-2 complex), a motor protein complex that drives the movement of cargos along microtubules within cilia and flagella in concert with the intraflagellar transport (IFT) system. DYNC2I1 plays a major role in retrograde ciliary protein trafficking in cilia and flagella. Also requires to maintain a functional transition zone.</text>
</comment>
<feature type="compositionally biased region" description="Basic and acidic residues" evidence="17">
    <location>
        <begin position="1"/>
        <end position="20"/>
    </location>
</feature>
<evidence type="ECO:0000256" key="8">
    <source>
        <dbReference type="ARBA" id="ARBA00022794"/>
    </source>
</evidence>
<feature type="compositionally biased region" description="Basic and acidic residues" evidence="17">
    <location>
        <begin position="30"/>
        <end position="124"/>
    </location>
</feature>
<accession>A0A4W2GBC5</accession>
<dbReference type="Gene3D" id="2.130.10.10">
    <property type="entry name" value="YVTN repeat-like/Quinoprotein amine dehydrogenase"/>
    <property type="match status" value="2"/>
</dbReference>
<comment type="subcellular location">
    <subcellularLocation>
        <location evidence="1">Cell projection</location>
        <location evidence="1">Cilium</location>
    </subcellularLocation>
    <subcellularLocation>
        <location evidence="2">Cytoplasm</location>
        <location evidence="2">Cytoskeleton</location>
        <location evidence="2">Microtubule organizing center</location>
        <location evidence="2">Centrosome</location>
    </subcellularLocation>
</comment>
<feature type="compositionally biased region" description="Basic and acidic residues" evidence="17">
    <location>
        <begin position="171"/>
        <end position="289"/>
    </location>
</feature>
<feature type="compositionally biased region" description="Basic and acidic residues" evidence="17">
    <location>
        <begin position="296"/>
        <end position="340"/>
    </location>
</feature>
<comment type="similarity">
    <text evidence="3">Belongs to the dynein light intermediate chain family.</text>
</comment>
<reference evidence="18 19" key="1">
    <citation type="submission" date="2018-11" db="EMBL/GenBank/DDBJ databases">
        <title>Haplotype-resolved cattle genomes.</title>
        <authorList>
            <person name="Low W.Y."/>
            <person name="Tearle R."/>
            <person name="Bickhart D.M."/>
            <person name="Rosen B.D."/>
            <person name="Koren S."/>
            <person name="Rhie A."/>
            <person name="Hiendleder S."/>
            <person name="Phillippy A.M."/>
            <person name="Smith T.P.L."/>
            <person name="Williams J.L."/>
        </authorList>
    </citation>
    <scope>NUCLEOTIDE SEQUENCE [LARGE SCALE GENOMIC DNA]</scope>
</reference>
<keyword evidence="4" id="KW-0963">Cytoplasm</keyword>
<dbReference type="FunFam" id="2.130.10.10:FF:001197">
    <property type="entry name" value="WD repeat domain 60"/>
    <property type="match status" value="1"/>
</dbReference>
<dbReference type="PANTHER" id="PTHR16022:SF0">
    <property type="entry name" value="CYTOPLASMIC DYNEIN 2 INTERMEDIATE CHAIN 1"/>
    <property type="match status" value="1"/>
</dbReference>
<dbReference type="Proteomes" id="UP000429181">
    <property type="component" value="Chromosome 4"/>
</dbReference>
<dbReference type="GO" id="GO:0005829">
    <property type="term" value="C:cytosol"/>
    <property type="evidence" value="ECO:0007669"/>
    <property type="project" value="Ensembl"/>
</dbReference>
<dbReference type="GO" id="GO:0048704">
    <property type="term" value="P:embryonic skeletal system morphogenesis"/>
    <property type="evidence" value="ECO:0007669"/>
    <property type="project" value="Ensembl"/>
</dbReference>
<organism evidence="18 19">
    <name type="scientific">Bos indicus x Bos taurus</name>
    <name type="common">Hybrid cattle</name>
    <dbReference type="NCBI Taxonomy" id="30522"/>
    <lineage>
        <taxon>Eukaryota</taxon>
        <taxon>Metazoa</taxon>
        <taxon>Chordata</taxon>
        <taxon>Craniata</taxon>
        <taxon>Vertebrata</taxon>
        <taxon>Euteleostomi</taxon>
        <taxon>Mammalia</taxon>
        <taxon>Eutheria</taxon>
        <taxon>Laurasiatheria</taxon>
        <taxon>Artiodactyla</taxon>
        <taxon>Ruminantia</taxon>
        <taxon>Pecora</taxon>
        <taxon>Bovidae</taxon>
        <taxon>Bovinae</taxon>
        <taxon>Bos</taxon>
    </lineage>
</organism>
<evidence type="ECO:0000256" key="4">
    <source>
        <dbReference type="ARBA" id="ARBA00022490"/>
    </source>
</evidence>
<keyword evidence="6" id="KW-0853">WD repeat</keyword>
<dbReference type="GO" id="GO:0035721">
    <property type="term" value="P:intraciliary retrograde transport"/>
    <property type="evidence" value="ECO:0007669"/>
    <property type="project" value="Ensembl"/>
</dbReference>
<dbReference type="InterPro" id="IPR015943">
    <property type="entry name" value="WD40/YVTN_repeat-like_dom_sf"/>
</dbReference>
<evidence type="ECO:0000313" key="18">
    <source>
        <dbReference type="Ensembl" id="ENSBIXP00005014163.1"/>
    </source>
</evidence>
<feature type="compositionally biased region" description="Basic and acidic residues" evidence="17">
    <location>
        <begin position="133"/>
        <end position="163"/>
    </location>
</feature>
<evidence type="ECO:0000256" key="7">
    <source>
        <dbReference type="ARBA" id="ARBA00022737"/>
    </source>
</evidence>